<reference evidence="1" key="1">
    <citation type="journal article" date="2015" name="Nature">
        <title>Complex archaea that bridge the gap between prokaryotes and eukaryotes.</title>
        <authorList>
            <person name="Spang A."/>
            <person name="Saw J.H."/>
            <person name="Jorgensen S.L."/>
            <person name="Zaremba-Niedzwiedzka K."/>
            <person name="Martijn J."/>
            <person name="Lind A.E."/>
            <person name="van Eijk R."/>
            <person name="Schleper C."/>
            <person name="Guy L."/>
            <person name="Ettema T.J."/>
        </authorList>
    </citation>
    <scope>NUCLEOTIDE SEQUENCE</scope>
</reference>
<sequence length="61" mass="6683">MVMQKLTITIETTAEISKEDLTALGAAASDFIRVALKPYWHGATTQSSKIEVTRDNCPSQN</sequence>
<dbReference type="AlphaFoldDB" id="A0A0F8WTY8"/>
<proteinExistence type="predicted"/>
<organism evidence="1">
    <name type="scientific">marine sediment metagenome</name>
    <dbReference type="NCBI Taxonomy" id="412755"/>
    <lineage>
        <taxon>unclassified sequences</taxon>
        <taxon>metagenomes</taxon>
        <taxon>ecological metagenomes</taxon>
    </lineage>
</organism>
<dbReference type="EMBL" id="LAZR01063093">
    <property type="protein sequence ID" value="KKK60193.1"/>
    <property type="molecule type" value="Genomic_DNA"/>
</dbReference>
<gene>
    <name evidence="1" type="ORF">LCGC14_3026810</name>
</gene>
<accession>A0A0F8WTY8</accession>
<protein>
    <submittedName>
        <fullName evidence="1">Uncharacterized protein</fullName>
    </submittedName>
</protein>
<comment type="caution">
    <text evidence="1">The sequence shown here is derived from an EMBL/GenBank/DDBJ whole genome shotgun (WGS) entry which is preliminary data.</text>
</comment>
<evidence type="ECO:0000313" key="1">
    <source>
        <dbReference type="EMBL" id="KKK60193.1"/>
    </source>
</evidence>
<name>A0A0F8WTY8_9ZZZZ</name>